<gene>
    <name evidence="7" type="ORF">HMPREF1557_00369</name>
</gene>
<evidence type="ECO:0000256" key="4">
    <source>
        <dbReference type="ARBA" id="ARBA00022989"/>
    </source>
</evidence>
<keyword evidence="5 6" id="KW-0472">Membrane</keyword>
<dbReference type="GO" id="GO:0005886">
    <property type="term" value="C:plasma membrane"/>
    <property type="evidence" value="ECO:0007669"/>
    <property type="project" value="UniProtKB-SubCell"/>
</dbReference>
<dbReference type="InterPro" id="IPR010343">
    <property type="entry name" value="ArAE_1"/>
</dbReference>
<evidence type="ECO:0000313" key="7">
    <source>
        <dbReference type="EMBL" id="ERJ78137.1"/>
    </source>
</evidence>
<evidence type="ECO:0000256" key="5">
    <source>
        <dbReference type="ARBA" id="ARBA00023136"/>
    </source>
</evidence>
<comment type="subcellular location">
    <subcellularLocation>
        <location evidence="1">Cell membrane</location>
        <topology evidence="1">Multi-pass membrane protein</topology>
    </subcellularLocation>
</comment>
<protein>
    <submittedName>
        <fullName evidence="7">Uncharacterized protein</fullName>
    </submittedName>
</protein>
<proteinExistence type="predicted"/>
<dbReference type="Pfam" id="PF06081">
    <property type="entry name" value="ArAE_1"/>
    <property type="match status" value="1"/>
</dbReference>
<dbReference type="PATRIC" id="fig|1227275.3.peg.329"/>
<organism evidence="7 8">
    <name type="scientific">Streptococcus sobrinus W1703</name>
    <dbReference type="NCBI Taxonomy" id="1227275"/>
    <lineage>
        <taxon>Bacteria</taxon>
        <taxon>Bacillati</taxon>
        <taxon>Bacillota</taxon>
        <taxon>Bacilli</taxon>
        <taxon>Lactobacillales</taxon>
        <taxon>Streptococcaceae</taxon>
        <taxon>Streptococcus</taxon>
    </lineage>
</organism>
<feature type="transmembrane region" description="Helical" evidence="6">
    <location>
        <begin position="183"/>
        <end position="200"/>
    </location>
</feature>
<feature type="transmembrane region" description="Helical" evidence="6">
    <location>
        <begin position="129"/>
        <end position="148"/>
    </location>
</feature>
<evidence type="ECO:0000256" key="1">
    <source>
        <dbReference type="ARBA" id="ARBA00004651"/>
    </source>
</evidence>
<dbReference type="EMBL" id="AWVA01000019">
    <property type="protein sequence ID" value="ERJ78137.1"/>
    <property type="molecule type" value="Genomic_DNA"/>
</dbReference>
<evidence type="ECO:0000313" key="8">
    <source>
        <dbReference type="Proteomes" id="UP000016617"/>
    </source>
</evidence>
<name>U2JDP6_9STRE</name>
<reference evidence="7 8" key="1">
    <citation type="submission" date="2013-06" db="EMBL/GenBank/DDBJ databases">
        <authorList>
            <person name="Weinstock G."/>
            <person name="Sodergren E."/>
            <person name="Lobos E.A."/>
            <person name="Fulton L."/>
            <person name="Fulton R."/>
            <person name="Courtney L."/>
            <person name="Fronick C."/>
            <person name="O'Laughlin M."/>
            <person name="Godfrey J."/>
            <person name="Wilson R.M."/>
            <person name="Miner T."/>
            <person name="Farmer C."/>
            <person name="Delehaunty K."/>
            <person name="Cordes M."/>
            <person name="Minx P."/>
            <person name="Tomlinson C."/>
            <person name="Chen J."/>
            <person name="Wollam A."/>
            <person name="Pepin K.H."/>
            <person name="Bhonagiri V."/>
            <person name="Zhang X."/>
            <person name="Warren W."/>
            <person name="Mitreva M."/>
            <person name="Mardis E.R."/>
            <person name="Wilson R.K."/>
        </authorList>
    </citation>
    <scope>NUCLEOTIDE SEQUENCE [LARGE SCALE GENOMIC DNA]</scope>
    <source>
        <strain evidence="7 8">W1703</strain>
    </source>
</reference>
<dbReference type="Proteomes" id="UP000016617">
    <property type="component" value="Unassembled WGS sequence"/>
</dbReference>
<feature type="transmembrane region" description="Helical" evidence="6">
    <location>
        <begin position="62"/>
        <end position="88"/>
    </location>
</feature>
<keyword evidence="4 6" id="KW-1133">Transmembrane helix</keyword>
<keyword evidence="3 6" id="KW-0812">Transmembrane</keyword>
<evidence type="ECO:0000256" key="2">
    <source>
        <dbReference type="ARBA" id="ARBA00022475"/>
    </source>
</evidence>
<dbReference type="AlphaFoldDB" id="U2JDP6"/>
<accession>U2JDP6</accession>
<evidence type="ECO:0000256" key="6">
    <source>
        <dbReference type="SAM" id="Phobius"/>
    </source>
</evidence>
<evidence type="ECO:0000256" key="3">
    <source>
        <dbReference type="ARBA" id="ARBA00022692"/>
    </source>
</evidence>
<keyword evidence="2" id="KW-1003">Cell membrane</keyword>
<comment type="caution">
    <text evidence="7">The sequence shown here is derived from an EMBL/GenBank/DDBJ whole genome shotgun (WGS) entry which is preliminary data.</text>
</comment>
<dbReference type="HOGENOM" id="CLU_093455_0_0_9"/>
<feature type="transmembrane region" description="Helical" evidence="6">
    <location>
        <begin position="155"/>
        <end position="171"/>
    </location>
</feature>
<sequence length="215" mass="24147">MGILELRGSQFQEMNFLKILLIFQNYGKMGSEFLEDGSLILGRFRFNPHEFRLGMRTFKTGLAVFLVLALFSLLGFEGLQIGCLTAVFSLRENFDKSLHFGTSQIVENTIGGVYSLIFFGISELFNKSLWVTLVFVPIFTMLTIMTNVAIDNKSGIIGAVAALLIITLSIPEGDTFTYTLARIFETFIGVFVATLVNADIDRIREHFVKRMANKD</sequence>